<evidence type="ECO:0000313" key="2">
    <source>
        <dbReference type="Proteomes" id="UP000499080"/>
    </source>
</evidence>
<dbReference type="AlphaFoldDB" id="A0A4Y2QKT4"/>
<dbReference type="EMBL" id="BGPR01014143">
    <property type="protein sequence ID" value="GBN63922.1"/>
    <property type="molecule type" value="Genomic_DNA"/>
</dbReference>
<sequence>MESANVKPNDKRSSTTCYLMFQCTSRPRSPRGRASRNNYVQYCFSIFTILYGIQNTGQRRRYIVQYLVLIGSASGPDDRRSNSKVFTSCLHTILWLNLSRVKNPPVGKVWIFGEEHDEPGIVLVV</sequence>
<dbReference type="Proteomes" id="UP000499080">
    <property type="component" value="Unassembled WGS sequence"/>
</dbReference>
<organism evidence="1 2">
    <name type="scientific">Araneus ventricosus</name>
    <name type="common">Orbweaver spider</name>
    <name type="synonym">Epeira ventricosa</name>
    <dbReference type="NCBI Taxonomy" id="182803"/>
    <lineage>
        <taxon>Eukaryota</taxon>
        <taxon>Metazoa</taxon>
        <taxon>Ecdysozoa</taxon>
        <taxon>Arthropoda</taxon>
        <taxon>Chelicerata</taxon>
        <taxon>Arachnida</taxon>
        <taxon>Araneae</taxon>
        <taxon>Araneomorphae</taxon>
        <taxon>Entelegynae</taxon>
        <taxon>Araneoidea</taxon>
        <taxon>Araneidae</taxon>
        <taxon>Araneus</taxon>
    </lineage>
</organism>
<protein>
    <submittedName>
        <fullName evidence="1">Uncharacterized protein</fullName>
    </submittedName>
</protein>
<reference evidence="1 2" key="1">
    <citation type="journal article" date="2019" name="Sci. Rep.">
        <title>Orb-weaving spider Araneus ventricosus genome elucidates the spidroin gene catalogue.</title>
        <authorList>
            <person name="Kono N."/>
            <person name="Nakamura H."/>
            <person name="Ohtoshi R."/>
            <person name="Moran D.A.P."/>
            <person name="Shinohara A."/>
            <person name="Yoshida Y."/>
            <person name="Fujiwara M."/>
            <person name="Mori M."/>
            <person name="Tomita M."/>
            <person name="Arakawa K."/>
        </authorList>
    </citation>
    <scope>NUCLEOTIDE SEQUENCE [LARGE SCALE GENOMIC DNA]</scope>
</reference>
<evidence type="ECO:0000313" key="1">
    <source>
        <dbReference type="EMBL" id="GBN63922.1"/>
    </source>
</evidence>
<proteinExistence type="predicted"/>
<comment type="caution">
    <text evidence="1">The sequence shown here is derived from an EMBL/GenBank/DDBJ whole genome shotgun (WGS) entry which is preliminary data.</text>
</comment>
<name>A0A4Y2QKT4_ARAVE</name>
<gene>
    <name evidence="1" type="ORF">AVEN_132259_1</name>
</gene>
<accession>A0A4Y2QKT4</accession>
<keyword evidence="2" id="KW-1185">Reference proteome</keyword>